<sequence length="82" mass="9228">MLLTLQRANLIYTKLFAITEGIRKAERNAGGQYSHYSKSFDIRELFSDVLQTVEQEEKIGILPNFPSPSSSPQSILGVQENI</sequence>
<organism evidence="2 3">
    <name type="scientific">Paenibacillus roseus</name>
    <dbReference type="NCBI Taxonomy" id="2798579"/>
    <lineage>
        <taxon>Bacteria</taxon>
        <taxon>Bacillati</taxon>
        <taxon>Bacillota</taxon>
        <taxon>Bacilli</taxon>
        <taxon>Bacillales</taxon>
        <taxon>Paenibacillaceae</taxon>
        <taxon>Paenibacillus</taxon>
    </lineage>
</organism>
<dbReference type="RefSeq" id="WP_199018614.1">
    <property type="nucleotide sequence ID" value="NZ_JAELUP010000016.1"/>
</dbReference>
<comment type="caution">
    <text evidence="2">The sequence shown here is derived from an EMBL/GenBank/DDBJ whole genome shotgun (WGS) entry which is preliminary data.</text>
</comment>
<keyword evidence="3" id="KW-1185">Reference proteome</keyword>
<evidence type="ECO:0000313" key="3">
    <source>
        <dbReference type="Proteomes" id="UP000640274"/>
    </source>
</evidence>
<dbReference type="AlphaFoldDB" id="A0A934MQ63"/>
<accession>A0A934MQ63</accession>
<proteinExistence type="predicted"/>
<gene>
    <name evidence="2" type="ORF">JFN88_07060</name>
</gene>
<dbReference type="EMBL" id="JAELUP010000016">
    <property type="protein sequence ID" value="MBJ6361074.1"/>
    <property type="molecule type" value="Genomic_DNA"/>
</dbReference>
<name>A0A934MQ63_9BACL</name>
<dbReference type="Proteomes" id="UP000640274">
    <property type="component" value="Unassembled WGS sequence"/>
</dbReference>
<protein>
    <submittedName>
        <fullName evidence="2">Uncharacterized protein</fullName>
    </submittedName>
</protein>
<evidence type="ECO:0000313" key="2">
    <source>
        <dbReference type="EMBL" id="MBJ6361074.1"/>
    </source>
</evidence>
<feature type="region of interest" description="Disordered" evidence="1">
    <location>
        <begin position="61"/>
        <end position="82"/>
    </location>
</feature>
<evidence type="ECO:0000256" key="1">
    <source>
        <dbReference type="SAM" id="MobiDB-lite"/>
    </source>
</evidence>
<reference evidence="2" key="1">
    <citation type="submission" date="2020-12" db="EMBL/GenBank/DDBJ databases">
        <authorList>
            <person name="Huq M.A."/>
        </authorList>
    </citation>
    <scope>NUCLEOTIDE SEQUENCE</scope>
    <source>
        <strain evidence="2">MAHUQ-46</strain>
    </source>
</reference>